<accession>A0A0H2XYR1</accession>
<feature type="region of interest" description="Disordered" evidence="1">
    <location>
        <begin position="50"/>
        <end position="73"/>
    </location>
</feature>
<sequence length="86" mass="9018">MALYRSGGYFTCGSGRAFSENLPPGSKVTVAGIYRCTVCGDEIGIAKAQTLPSEEAHPHDLDPPSDPLLDPGPTAWQLIAAAESRS</sequence>
<gene>
    <name evidence="2" type="ordered locus">Bcen_5306</name>
</gene>
<organism evidence="2">
    <name type="scientific">Burkholderia orbicola (strain AU 1054)</name>
    <dbReference type="NCBI Taxonomy" id="331271"/>
    <lineage>
        <taxon>Bacteria</taxon>
        <taxon>Pseudomonadati</taxon>
        <taxon>Pseudomonadota</taxon>
        <taxon>Betaproteobacteria</taxon>
        <taxon>Burkholderiales</taxon>
        <taxon>Burkholderiaceae</taxon>
        <taxon>Burkholderia</taxon>
        <taxon>Burkholderia cepacia complex</taxon>
        <taxon>Burkholderia orbicola</taxon>
    </lineage>
</organism>
<dbReference type="EMBL" id="CP000379">
    <property type="protein sequence ID" value="ABF80180.1"/>
    <property type="molecule type" value="Genomic_DNA"/>
</dbReference>
<evidence type="ECO:0000313" key="2">
    <source>
        <dbReference type="EMBL" id="ABF80180.1"/>
    </source>
</evidence>
<reference evidence="2" key="1">
    <citation type="submission" date="2006-05" db="EMBL/GenBank/DDBJ databases">
        <title>Complete sequence of chromosome 2 of Burkholderia cenocepacia AU 1054.</title>
        <authorList>
            <consortium name="US DOE Joint Genome Institute"/>
            <person name="Copeland A."/>
            <person name="Lucas S."/>
            <person name="Lapidus A."/>
            <person name="Barry K."/>
            <person name="Detter J.C."/>
            <person name="Glavina del Rio T."/>
            <person name="Hammon N."/>
            <person name="Israni S."/>
            <person name="Dalin E."/>
            <person name="Tice H."/>
            <person name="Pitluck S."/>
            <person name="Chain P."/>
            <person name="Malfatti S."/>
            <person name="Shin M."/>
            <person name="Vergez L."/>
            <person name="Schmutz J."/>
            <person name="Larimer F."/>
            <person name="Land M."/>
            <person name="Hauser L."/>
            <person name="Kyrpides N."/>
            <person name="Lykidis A."/>
            <person name="LiPuma J.J."/>
            <person name="Konstantinidis K."/>
            <person name="Tiedje J.M."/>
            <person name="Richardson P."/>
        </authorList>
    </citation>
    <scope>NUCLEOTIDE SEQUENCE [LARGE SCALE GENOMIC DNA]</scope>
    <source>
        <strain evidence="2">AU 1054</strain>
    </source>
</reference>
<protein>
    <submittedName>
        <fullName evidence="2">Uncharacterized protein</fullName>
    </submittedName>
</protein>
<dbReference type="AlphaFoldDB" id="A0A0H2XYR1"/>
<name>A0A0H2XYR1_BURO1</name>
<proteinExistence type="predicted"/>
<dbReference type="HOGENOM" id="CLU_192993_0_0_4"/>
<evidence type="ECO:0000256" key="1">
    <source>
        <dbReference type="SAM" id="MobiDB-lite"/>
    </source>
</evidence>